<evidence type="ECO:0000313" key="2">
    <source>
        <dbReference type="EMBL" id="EHO68020.1"/>
    </source>
</evidence>
<dbReference type="AlphaFoldDB" id="H1HP88"/>
<dbReference type="STRING" id="999422.HMPREF9944_01982"/>
<comment type="caution">
    <text evidence="2">The sequence shown here is derived from an EMBL/GenBank/DDBJ whole genome shotgun (WGS) entry which is preliminary data.</text>
</comment>
<proteinExistence type="predicted"/>
<keyword evidence="1" id="KW-1133">Transmembrane helix</keyword>
<accession>H1HP88</accession>
<keyword evidence="1" id="KW-0812">Transmembrane</keyword>
<protein>
    <submittedName>
        <fullName evidence="2">Uncharacterized protein</fullName>
    </submittedName>
</protein>
<dbReference type="HOGENOM" id="CLU_3390783_0_0_10"/>
<dbReference type="EMBL" id="AGEK01000034">
    <property type="protein sequence ID" value="EHO68020.1"/>
    <property type="molecule type" value="Genomic_DNA"/>
</dbReference>
<reference evidence="2 3" key="1">
    <citation type="submission" date="2011-12" db="EMBL/GenBank/DDBJ databases">
        <title>The Genome Sequence of Prevotella maculosa OT 289.</title>
        <authorList>
            <consortium name="The Broad Institute Genome Sequencing Platform"/>
            <person name="Earl A."/>
            <person name="Ward D."/>
            <person name="Feldgarden M."/>
            <person name="Gevers D."/>
            <person name="Izard J."/>
            <person name="Blanton J.M."/>
            <person name="Mathney J."/>
            <person name="Tanner A.C."/>
            <person name="Dewhirst F.E."/>
            <person name="Young S.K."/>
            <person name="Zeng Q."/>
            <person name="Gargeya S."/>
            <person name="Fitzgerald M."/>
            <person name="Haas B."/>
            <person name="Abouelleil A."/>
            <person name="Alvarado L."/>
            <person name="Arachchi H.M."/>
            <person name="Berlin A."/>
            <person name="Chapman S.B."/>
            <person name="Gearin G."/>
            <person name="Goldberg J."/>
            <person name="Griggs A."/>
            <person name="Gujja S."/>
            <person name="Hansen M."/>
            <person name="Heiman D."/>
            <person name="Howarth C."/>
            <person name="Larimer J."/>
            <person name="Lui A."/>
            <person name="MacDonald P.J.P."/>
            <person name="McCowen C."/>
            <person name="Montmayeur A."/>
            <person name="Murphy C."/>
            <person name="Neiman D."/>
            <person name="Pearson M."/>
            <person name="Priest M."/>
            <person name="Roberts A."/>
            <person name="Saif S."/>
            <person name="Shea T."/>
            <person name="Sisk P."/>
            <person name="Stolte C."/>
            <person name="Sykes S."/>
            <person name="Wortman J."/>
            <person name="Nusbaum C."/>
            <person name="Birren B."/>
        </authorList>
    </citation>
    <scope>NUCLEOTIDE SEQUENCE [LARGE SCALE GENOMIC DNA]</scope>
    <source>
        <strain evidence="2 3">OT 289</strain>
    </source>
</reference>
<organism evidence="2 3">
    <name type="scientific">Segatella maculosa OT 289</name>
    <dbReference type="NCBI Taxonomy" id="999422"/>
    <lineage>
        <taxon>Bacteria</taxon>
        <taxon>Pseudomonadati</taxon>
        <taxon>Bacteroidota</taxon>
        <taxon>Bacteroidia</taxon>
        <taxon>Bacteroidales</taxon>
        <taxon>Prevotellaceae</taxon>
        <taxon>Segatella</taxon>
    </lineage>
</organism>
<feature type="transmembrane region" description="Helical" evidence="1">
    <location>
        <begin position="12"/>
        <end position="30"/>
    </location>
</feature>
<evidence type="ECO:0000313" key="3">
    <source>
        <dbReference type="Proteomes" id="UP000003167"/>
    </source>
</evidence>
<dbReference type="Proteomes" id="UP000003167">
    <property type="component" value="Unassembled WGS sequence"/>
</dbReference>
<name>H1HP88_9BACT</name>
<sequence>MIYIQYDNMCQYVYRKYLLDGIFLLFIFAFNK</sequence>
<keyword evidence="3" id="KW-1185">Reference proteome</keyword>
<evidence type="ECO:0000256" key="1">
    <source>
        <dbReference type="SAM" id="Phobius"/>
    </source>
</evidence>
<keyword evidence="1" id="KW-0472">Membrane</keyword>
<gene>
    <name evidence="2" type="ORF">HMPREF9944_01982</name>
</gene>